<comment type="caution">
    <text evidence="2">The sequence shown here is derived from an EMBL/GenBank/DDBJ whole genome shotgun (WGS) entry which is preliminary data.</text>
</comment>
<feature type="domain" description="Helix-turn-helix" evidence="1">
    <location>
        <begin position="69"/>
        <end position="117"/>
    </location>
</feature>
<reference evidence="2 3" key="1">
    <citation type="submission" date="2023-05" db="EMBL/GenBank/DDBJ databases">
        <title>Adaptations of aquatic viruses from atmosphere-close ecosystems of the Central Arctic Ocean.</title>
        <authorList>
            <person name="Rahlff J."/>
            <person name="Holmfeldt K."/>
        </authorList>
    </citation>
    <scope>NUCLEOTIDE SEQUENCE [LARGE SCALE GENOMIC DNA]</scope>
    <source>
        <strain evidence="2 3">Arc14</strain>
    </source>
</reference>
<organism evidence="2 3">
    <name type="scientific">Flavobacterium frigidarium</name>
    <dbReference type="NCBI Taxonomy" id="99286"/>
    <lineage>
        <taxon>Bacteria</taxon>
        <taxon>Pseudomonadati</taxon>
        <taxon>Bacteroidota</taxon>
        <taxon>Flavobacteriia</taxon>
        <taxon>Flavobacteriales</taxon>
        <taxon>Flavobacteriaceae</taxon>
        <taxon>Flavobacterium</taxon>
    </lineage>
</organism>
<dbReference type="RefSeq" id="WP_371568251.1">
    <property type="nucleotide sequence ID" value="NZ_JASMRN010000003.1"/>
</dbReference>
<accession>A0ABV4KDB2</accession>
<dbReference type="InterPro" id="IPR041657">
    <property type="entry name" value="HTH_17"/>
</dbReference>
<dbReference type="EMBL" id="JASMRN010000003">
    <property type="protein sequence ID" value="MEZ7514458.1"/>
    <property type="molecule type" value="Genomic_DNA"/>
</dbReference>
<name>A0ABV4KDB2_9FLAO</name>
<evidence type="ECO:0000313" key="3">
    <source>
        <dbReference type="Proteomes" id="UP001568894"/>
    </source>
</evidence>
<feature type="domain" description="Helix-turn-helix" evidence="1">
    <location>
        <begin position="142"/>
        <end position="187"/>
    </location>
</feature>
<dbReference type="Proteomes" id="UP001568894">
    <property type="component" value="Unassembled WGS sequence"/>
</dbReference>
<dbReference type="Gene3D" id="1.10.10.60">
    <property type="entry name" value="Homeodomain-like"/>
    <property type="match status" value="1"/>
</dbReference>
<evidence type="ECO:0000313" key="2">
    <source>
        <dbReference type="EMBL" id="MEZ7514458.1"/>
    </source>
</evidence>
<dbReference type="Pfam" id="PF12728">
    <property type="entry name" value="HTH_17"/>
    <property type="match status" value="2"/>
</dbReference>
<gene>
    <name evidence="2" type="ORF">QO192_04075</name>
</gene>
<proteinExistence type="predicted"/>
<keyword evidence="3" id="KW-1185">Reference proteome</keyword>
<sequence>MSSNISVYRICEFCGFEFLAKKTTTKYCSLKCASKDYKLRLKNQKIENSNLQTIKIKNQPLIDLKDKEFLNVKQLALLLGFSVKTVYRLINTKRINAYNFSERKTLIRRCDINVLFEKPQIGFEVVLRPIEQRKQAEIKDCYTITEIQKKFNISSGTLYNLLKRNNISKYSQGKFTYIAKKDIEAFIKIKL</sequence>
<evidence type="ECO:0000259" key="1">
    <source>
        <dbReference type="Pfam" id="PF12728"/>
    </source>
</evidence>
<protein>
    <submittedName>
        <fullName evidence="2">Helix-turn-helix domain-containing protein</fullName>
    </submittedName>
</protein>